<evidence type="ECO:0000313" key="1">
    <source>
        <dbReference type="EMBL" id="KAF8900228.1"/>
    </source>
</evidence>
<accession>A0A9P5NKE7</accession>
<protein>
    <submittedName>
        <fullName evidence="1">Uncharacterized protein</fullName>
    </submittedName>
</protein>
<dbReference type="AlphaFoldDB" id="A0A9P5NKE7"/>
<organism evidence="1 2">
    <name type="scientific">Gymnopilus junonius</name>
    <name type="common">Spectacular rustgill mushroom</name>
    <name type="synonym">Gymnopilus spectabilis subsp. junonius</name>
    <dbReference type="NCBI Taxonomy" id="109634"/>
    <lineage>
        <taxon>Eukaryota</taxon>
        <taxon>Fungi</taxon>
        <taxon>Dikarya</taxon>
        <taxon>Basidiomycota</taxon>
        <taxon>Agaricomycotina</taxon>
        <taxon>Agaricomycetes</taxon>
        <taxon>Agaricomycetidae</taxon>
        <taxon>Agaricales</taxon>
        <taxon>Agaricineae</taxon>
        <taxon>Hymenogastraceae</taxon>
        <taxon>Gymnopilus</taxon>
    </lineage>
</organism>
<dbReference type="EMBL" id="JADNYJ010000048">
    <property type="protein sequence ID" value="KAF8900228.1"/>
    <property type="molecule type" value="Genomic_DNA"/>
</dbReference>
<keyword evidence="2" id="KW-1185">Reference proteome</keyword>
<comment type="caution">
    <text evidence="1">The sequence shown here is derived from an EMBL/GenBank/DDBJ whole genome shotgun (WGS) entry which is preliminary data.</text>
</comment>
<dbReference type="Proteomes" id="UP000724874">
    <property type="component" value="Unassembled WGS sequence"/>
</dbReference>
<evidence type="ECO:0000313" key="2">
    <source>
        <dbReference type="Proteomes" id="UP000724874"/>
    </source>
</evidence>
<proteinExistence type="predicted"/>
<feature type="non-terminal residue" evidence="1">
    <location>
        <position position="1"/>
    </location>
</feature>
<gene>
    <name evidence="1" type="ORF">CPB84DRAFT_1779098</name>
</gene>
<name>A0A9P5NKE7_GYMJU</name>
<reference evidence="1" key="1">
    <citation type="submission" date="2020-11" db="EMBL/GenBank/DDBJ databases">
        <authorList>
            <consortium name="DOE Joint Genome Institute"/>
            <person name="Ahrendt S."/>
            <person name="Riley R."/>
            <person name="Andreopoulos W."/>
            <person name="LaButti K."/>
            <person name="Pangilinan J."/>
            <person name="Ruiz-duenas F.J."/>
            <person name="Barrasa J.M."/>
            <person name="Sanchez-Garcia M."/>
            <person name="Camarero S."/>
            <person name="Miyauchi S."/>
            <person name="Serrano A."/>
            <person name="Linde D."/>
            <person name="Babiker R."/>
            <person name="Drula E."/>
            <person name="Ayuso-Fernandez I."/>
            <person name="Pacheco R."/>
            <person name="Padilla G."/>
            <person name="Ferreira P."/>
            <person name="Barriuso J."/>
            <person name="Kellner H."/>
            <person name="Castanera R."/>
            <person name="Alfaro M."/>
            <person name="Ramirez L."/>
            <person name="Pisabarro A.G."/>
            <person name="Kuo A."/>
            <person name="Tritt A."/>
            <person name="Lipzen A."/>
            <person name="He G."/>
            <person name="Yan M."/>
            <person name="Ng V."/>
            <person name="Cullen D."/>
            <person name="Martin F."/>
            <person name="Rosso M.-N."/>
            <person name="Henrissat B."/>
            <person name="Hibbett D."/>
            <person name="Martinez A.T."/>
            <person name="Grigoriev I.V."/>
        </authorList>
    </citation>
    <scope>NUCLEOTIDE SEQUENCE</scope>
    <source>
        <strain evidence="1">AH 44721</strain>
    </source>
</reference>
<sequence length="114" mass="12646">MAARISIWGVLSQSSEQNRARSSTSAAIVLGNFAFQGSWVSATEFLLPKYSLPQASIQQSTMAGIYSCFRGGKRGIGLSDWLPMQHPFVRIFLEFLHLLAWPEIVKMRPVVCLG</sequence>